<gene>
    <name evidence="2" type="ORF">L0665_05345</name>
</gene>
<feature type="transmembrane region" description="Helical" evidence="1">
    <location>
        <begin position="7"/>
        <end position="24"/>
    </location>
</feature>
<comment type="caution">
    <text evidence="2">The sequence shown here is derived from an EMBL/GenBank/DDBJ whole genome shotgun (WGS) entry which is preliminary data.</text>
</comment>
<keyword evidence="2" id="KW-0808">Transferase</keyword>
<dbReference type="AlphaFoldDB" id="A0A9Q4KTN0"/>
<dbReference type="GO" id="GO:0004143">
    <property type="term" value="F:ATP-dependent diacylglycerol kinase activity"/>
    <property type="evidence" value="ECO:0007669"/>
    <property type="project" value="InterPro"/>
</dbReference>
<dbReference type="PANTHER" id="PTHR31303:SF1">
    <property type="entry name" value="CTP-DEPENDENT DIACYLGLYCEROL KINASE 1"/>
    <property type="match status" value="1"/>
</dbReference>
<feature type="transmembrane region" description="Helical" evidence="1">
    <location>
        <begin position="94"/>
        <end position="115"/>
    </location>
</feature>
<feature type="transmembrane region" description="Helical" evidence="1">
    <location>
        <begin position="69"/>
        <end position="88"/>
    </location>
</feature>
<evidence type="ECO:0000313" key="3">
    <source>
        <dbReference type="Proteomes" id="UP001143747"/>
    </source>
</evidence>
<dbReference type="InterPro" id="IPR037997">
    <property type="entry name" value="Dgk1-like"/>
</dbReference>
<dbReference type="PANTHER" id="PTHR31303">
    <property type="entry name" value="CTP-DEPENDENT DIACYLGLYCEROL KINASE 1"/>
    <property type="match status" value="1"/>
</dbReference>
<keyword evidence="3" id="KW-1185">Reference proteome</keyword>
<proteinExistence type="predicted"/>
<evidence type="ECO:0000313" key="2">
    <source>
        <dbReference type="EMBL" id="MDE4908033.1"/>
    </source>
</evidence>
<accession>A0A9Q4KTN0</accession>
<sequence length="182" mass="19388">MNEDCRQLVHLGFGVLIALAIFILGREYAIMVLALGLFGGFVLIDLVDRGYRVPVASALVDNLERTGRMPGYGSVCFVLSALFCLIFFPVDYVVAGVLTLAVLDSFSTIVGLHFGRHRIFNGKSWEGTAGGIIAAFIPLAFLLAPFPAAAAAIVAGIAELFSPIEDNLVIPPVVCLLCFALV</sequence>
<dbReference type="GO" id="GO:0016779">
    <property type="term" value="F:nucleotidyltransferase activity"/>
    <property type="evidence" value="ECO:0007669"/>
    <property type="project" value="UniProtKB-KW"/>
</dbReference>
<feature type="transmembrane region" description="Helical" evidence="1">
    <location>
        <begin position="127"/>
        <end position="158"/>
    </location>
</feature>
<name>A0A9Q4KTN0_9EURY</name>
<feature type="transmembrane region" description="Helical" evidence="1">
    <location>
        <begin position="30"/>
        <end position="48"/>
    </location>
</feature>
<dbReference type="Proteomes" id="UP001143747">
    <property type="component" value="Unassembled WGS sequence"/>
</dbReference>
<evidence type="ECO:0000256" key="1">
    <source>
        <dbReference type="SAM" id="Phobius"/>
    </source>
</evidence>
<dbReference type="RefSeq" id="WP_274924671.1">
    <property type="nucleotide sequence ID" value="NZ_JAKELO010000002.1"/>
</dbReference>
<dbReference type="EMBL" id="JAKELO010000002">
    <property type="protein sequence ID" value="MDE4908033.1"/>
    <property type="molecule type" value="Genomic_DNA"/>
</dbReference>
<keyword evidence="1" id="KW-0472">Membrane</keyword>
<protein>
    <submittedName>
        <fullName evidence="2">Phosphatidate cytidylyltransferase</fullName>
    </submittedName>
</protein>
<reference evidence="2" key="1">
    <citation type="submission" date="2022-01" db="EMBL/GenBank/DDBJ databases">
        <title>Draft genome of Methanogenium marinum DSM 15558.</title>
        <authorList>
            <person name="Chen S.-C."/>
            <person name="You Y.-T."/>
        </authorList>
    </citation>
    <scope>NUCLEOTIDE SEQUENCE</scope>
    <source>
        <strain evidence="2">DSM 15558</strain>
    </source>
</reference>
<keyword evidence="2" id="KW-0548">Nucleotidyltransferase</keyword>
<organism evidence="2 3">
    <name type="scientific">Methanogenium marinum</name>
    <dbReference type="NCBI Taxonomy" id="348610"/>
    <lineage>
        <taxon>Archaea</taxon>
        <taxon>Methanobacteriati</taxon>
        <taxon>Methanobacteriota</taxon>
        <taxon>Stenosarchaea group</taxon>
        <taxon>Methanomicrobia</taxon>
        <taxon>Methanomicrobiales</taxon>
        <taxon>Methanomicrobiaceae</taxon>
        <taxon>Methanogenium</taxon>
    </lineage>
</organism>
<keyword evidence="1" id="KW-0812">Transmembrane</keyword>
<keyword evidence="1" id="KW-1133">Transmembrane helix</keyword>